<gene>
    <name evidence="1" type="ORF">LCGC14_0975830</name>
</gene>
<name>A0A0F9QTK1_9ZZZZ</name>
<dbReference type="SUPFAM" id="SSF88723">
    <property type="entry name" value="PIN domain-like"/>
    <property type="match status" value="1"/>
</dbReference>
<dbReference type="AlphaFoldDB" id="A0A0F9QTK1"/>
<dbReference type="InterPro" id="IPR029060">
    <property type="entry name" value="PIN-like_dom_sf"/>
</dbReference>
<dbReference type="Pfam" id="PF11848">
    <property type="entry name" value="DUF3368"/>
    <property type="match status" value="1"/>
</dbReference>
<dbReference type="PANTHER" id="PTHR39550:SF1">
    <property type="entry name" value="SLL0658 PROTEIN"/>
    <property type="match status" value="1"/>
</dbReference>
<organism evidence="1">
    <name type="scientific">marine sediment metagenome</name>
    <dbReference type="NCBI Taxonomy" id="412755"/>
    <lineage>
        <taxon>unclassified sequences</taxon>
        <taxon>metagenomes</taxon>
        <taxon>ecological metagenomes</taxon>
    </lineage>
</organism>
<dbReference type="PANTHER" id="PTHR39550">
    <property type="entry name" value="SLL0658 PROTEIN"/>
    <property type="match status" value="1"/>
</dbReference>
<evidence type="ECO:0008006" key="2">
    <source>
        <dbReference type="Google" id="ProtNLM"/>
    </source>
</evidence>
<accession>A0A0F9QTK1</accession>
<reference evidence="1" key="1">
    <citation type="journal article" date="2015" name="Nature">
        <title>Complex archaea that bridge the gap between prokaryotes and eukaryotes.</title>
        <authorList>
            <person name="Spang A."/>
            <person name="Saw J.H."/>
            <person name="Jorgensen S.L."/>
            <person name="Zaremba-Niedzwiedzka K."/>
            <person name="Martijn J."/>
            <person name="Lind A.E."/>
            <person name="van Eijk R."/>
            <person name="Schleper C."/>
            <person name="Guy L."/>
            <person name="Ettema T.J."/>
        </authorList>
    </citation>
    <scope>NUCLEOTIDE SEQUENCE</scope>
</reference>
<comment type="caution">
    <text evidence="1">The sequence shown here is derived from an EMBL/GenBank/DDBJ whole genome shotgun (WGS) entry which is preliminary data.</text>
</comment>
<dbReference type="CDD" id="cd09854">
    <property type="entry name" value="PIN_VapC-like"/>
    <property type="match status" value="1"/>
</dbReference>
<sequence>MIVISDTSPIVFFAKLEKLTFFKDLYSTIIIPFAVWEELIFPLSKPNEEIPSDIEYEIKAKDEGWLVVKNPDSYQYHEIALNLSKNLGRGEAYAIALSLELQADILLINDSEARKIAESKGIKTKWSTEVLLDALESNLIKNYQEFEVLLNKMIEIGLWIEKSLYNEVLYKAKALKK</sequence>
<proteinExistence type="predicted"/>
<protein>
    <recommendedName>
        <fullName evidence="2">PIN domain-containing protein</fullName>
    </recommendedName>
</protein>
<evidence type="ECO:0000313" key="1">
    <source>
        <dbReference type="EMBL" id="KKN16441.1"/>
    </source>
</evidence>
<dbReference type="EMBL" id="LAZR01003613">
    <property type="protein sequence ID" value="KKN16441.1"/>
    <property type="molecule type" value="Genomic_DNA"/>
</dbReference>
<dbReference type="InterPro" id="IPR021799">
    <property type="entry name" value="PIN-like_prokaryotic"/>
</dbReference>